<protein>
    <submittedName>
        <fullName evidence="1">Uncharacterized protein</fullName>
    </submittedName>
</protein>
<evidence type="ECO:0000313" key="2">
    <source>
        <dbReference type="Proteomes" id="UP000824540"/>
    </source>
</evidence>
<proteinExistence type="predicted"/>
<gene>
    <name evidence="1" type="ORF">JZ751_006832</name>
</gene>
<reference evidence="1" key="1">
    <citation type="thesis" date="2021" institute="BYU ScholarsArchive" country="Provo, UT, USA">
        <title>Applications of and Algorithms for Genome Assembly and Genomic Analyses with an Emphasis on Marine Teleosts.</title>
        <authorList>
            <person name="Pickett B.D."/>
        </authorList>
    </citation>
    <scope>NUCLEOTIDE SEQUENCE</scope>
    <source>
        <strain evidence="1">HI-2016</strain>
    </source>
</reference>
<dbReference type="Proteomes" id="UP000824540">
    <property type="component" value="Unassembled WGS sequence"/>
</dbReference>
<accession>A0A8T2P5G5</accession>
<organism evidence="1 2">
    <name type="scientific">Albula glossodonta</name>
    <name type="common">roundjaw bonefish</name>
    <dbReference type="NCBI Taxonomy" id="121402"/>
    <lineage>
        <taxon>Eukaryota</taxon>
        <taxon>Metazoa</taxon>
        <taxon>Chordata</taxon>
        <taxon>Craniata</taxon>
        <taxon>Vertebrata</taxon>
        <taxon>Euteleostomi</taxon>
        <taxon>Actinopterygii</taxon>
        <taxon>Neopterygii</taxon>
        <taxon>Teleostei</taxon>
        <taxon>Albuliformes</taxon>
        <taxon>Albulidae</taxon>
        <taxon>Albula</taxon>
    </lineage>
</organism>
<keyword evidence="2" id="KW-1185">Reference proteome</keyword>
<name>A0A8T2P5G5_9TELE</name>
<dbReference type="EMBL" id="JAFBMS010000015">
    <property type="protein sequence ID" value="KAG9346521.1"/>
    <property type="molecule type" value="Genomic_DNA"/>
</dbReference>
<sequence>MGDGRQGRELNRNSVSLKRADAQRCCIAVTFCHMSNSAILHPGNPNVFKGNFTQEILEHCLKVDLRPQSGFLPPEPPHASGVR</sequence>
<dbReference type="AlphaFoldDB" id="A0A8T2P5G5"/>
<comment type="caution">
    <text evidence="1">The sequence shown here is derived from an EMBL/GenBank/DDBJ whole genome shotgun (WGS) entry which is preliminary data.</text>
</comment>
<evidence type="ECO:0000313" key="1">
    <source>
        <dbReference type="EMBL" id="KAG9346521.1"/>
    </source>
</evidence>